<reference evidence="3" key="1">
    <citation type="submission" date="2015-07" db="EMBL/GenBank/DDBJ databases">
        <authorList>
            <person name="Ju K.-S."/>
            <person name="Doroghazi J.R."/>
            <person name="Metcalf W.W."/>
        </authorList>
    </citation>
    <scope>NUCLEOTIDE SEQUENCE [LARGE SCALE GENOMIC DNA]</scope>
    <source>
        <strain evidence="3">NRRL ISP-5002</strain>
    </source>
</reference>
<sequence>MLSEPGPDDEVVQGVAGPGGVRQRGRGLGGVQPGVQRLDVRTQPRRVHHLPRRAVLRRFLGRDQLRYVGGRGQLADQGGQMGLDPAVVHQVDAGEQDPQRVQQRLQLAGLLEQPPLGRGEAAVVVGVVRGEQVRGERDQLLVDLGGVHDQG</sequence>
<name>A0A0N0GYN3_9ACTN</name>
<feature type="compositionally biased region" description="Gly residues" evidence="1">
    <location>
        <begin position="16"/>
        <end position="32"/>
    </location>
</feature>
<gene>
    <name evidence="2" type="ORF">ADL29_21510</name>
</gene>
<dbReference type="AlphaFoldDB" id="A0A0N0GYN3"/>
<comment type="caution">
    <text evidence="2">The sequence shown here is derived from an EMBL/GenBank/DDBJ whole genome shotgun (WGS) entry which is preliminary data.</text>
</comment>
<feature type="compositionally biased region" description="Acidic residues" evidence="1">
    <location>
        <begin position="1"/>
        <end position="11"/>
    </location>
</feature>
<evidence type="ECO:0000313" key="3">
    <source>
        <dbReference type="Proteomes" id="UP000037982"/>
    </source>
</evidence>
<evidence type="ECO:0000313" key="2">
    <source>
        <dbReference type="EMBL" id="KPC62002.1"/>
    </source>
</evidence>
<organism evidence="2 3">
    <name type="scientific">Streptomyces chattanoogensis</name>
    <dbReference type="NCBI Taxonomy" id="66876"/>
    <lineage>
        <taxon>Bacteria</taxon>
        <taxon>Bacillati</taxon>
        <taxon>Actinomycetota</taxon>
        <taxon>Actinomycetes</taxon>
        <taxon>Kitasatosporales</taxon>
        <taxon>Streptomycetaceae</taxon>
        <taxon>Streptomyces</taxon>
    </lineage>
</organism>
<keyword evidence="3" id="KW-1185">Reference proteome</keyword>
<protein>
    <submittedName>
        <fullName evidence="2">Uncharacterized protein</fullName>
    </submittedName>
</protein>
<dbReference type="EMBL" id="LGKG01000142">
    <property type="protein sequence ID" value="KPC62002.1"/>
    <property type="molecule type" value="Genomic_DNA"/>
</dbReference>
<evidence type="ECO:0000256" key="1">
    <source>
        <dbReference type="SAM" id="MobiDB-lite"/>
    </source>
</evidence>
<accession>A0A0N0GYN3</accession>
<dbReference type="Proteomes" id="UP000037982">
    <property type="component" value="Unassembled WGS sequence"/>
</dbReference>
<feature type="region of interest" description="Disordered" evidence="1">
    <location>
        <begin position="1"/>
        <end position="44"/>
    </location>
</feature>
<proteinExistence type="predicted"/>